<keyword evidence="10" id="KW-0406">Ion transport</keyword>
<feature type="transmembrane region" description="Helical" evidence="13">
    <location>
        <begin position="148"/>
        <end position="168"/>
    </location>
</feature>
<evidence type="ECO:0000313" key="14">
    <source>
        <dbReference type="EMBL" id="MBC5680677.1"/>
    </source>
</evidence>
<organism evidence="14 15">
    <name type="scientific">Lachnospira hominis</name>
    <name type="common">ex Liu et al. 2021</name>
    <dbReference type="NCBI Taxonomy" id="2763051"/>
    <lineage>
        <taxon>Bacteria</taxon>
        <taxon>Bacillati</taxon>
        <taxon>Bacillota</taxon>
        <taxon>Clostridia</taxon>
        <taxon>Lachnospirales</taxon>
        <taxon>Lachnospiraceae</taxon>
        <taxon>Lachnospira</taxon>
    </lineage>
</organism>
<dbReference type="InterPro" id="IPR048279">
    <property type="entry name" value="MdtK-like"/>
</dbReference>
<feature type="transmembrane region" description="Helical" evidence="13">
    <location>
        <begin position="369"/>
        <end position="390"/>
    </location>
</feature>
<name>A0ABR7FZR4_9FIRM</name>
<dbReference type="InterPro" id="IPR002528">
    <property type="entry name" value="MATE_fam"/>
</dbReference>
<evidence type="ECO:0000256" key="10">
    <source>
        <dbReference type="ARBA" id="ARBA00023065"/>
    </source>
</evidence>
<proteinExistence type="inferred from homology"/>
<dbReference type="PANTHER" id="PTHR43298:SF2">
    <property type="entry name" value="FMN_FAD EXPORTER YEEO-RELATED"/>
    <property type="match status" value="1"/>
</dbReference>
<keyword evidence="8 13" id="KW-0812">Transmembrane</keyword>
<dbReference type="InterPro" id="IPR050222">
    <property type="entry name" value="MATE_MdtK"/>
</dbReference>
<keyword evidence="5" id="KW-0813">Transport</keyword>
<sequence>MRKFFMSGIKTENTSCGMDMTSGSLWKKIVLFSIPLMMSQVLEVLFNMSDVAVVGKFASYEALGAVGSTTILVTLFTGFLIGMGCGVNVIVARQLGARQHKDLKDTIQTAFILCLIVGIIVSIICISCAHLLLNLLNTKEELIDGAMLYFRIYALGMPAMAVYNFGNAVMSAGGDTKRPLLYLFIAGIVNVCLNLIFVIGFRLAEQGVAMASIISQYISATLIMTNLLRRNDVCKLHLSQVRINKNAAKAILMLGIPAGIQNAIFAIANLFIQTGVNSFDSVMVSGNSAAANFDALIYNVMSAFYTACSSFMGQNMGAGNKKRMLHSYFISIAYSFCAAGILGTVLFVFGRQLLSLFTSEPAVIDAGMARIKIMAFSYAVSAFMDASIAASRGIGKSVGPTIIVISGSCVFRVAWVYTIFAYFHSIPSLYLVYVFSWTITAIAEIAYFAYSFKHLNVRGRY</sequence>
<feature type="transmembrane region" description="Helical" evidence="13">
    <location>
        <begin position="111"/>
        <end position="136"/>
    </location>
</feature>
<dbReference type="EMBL" id="JACOPD010000004">
    <property type="protein sequence ID" value="MBC5680677.1"/>
    <property type="molecule type" value="Genomic_DNA"/>
</dbReference>
<feature type="transmembrane region" description="Helical" evidence="13">
    <location>
        <begin position="207"/>
        <end position="229"/>
    </location>
</feature>
<comment type="caution">
    <text evidence="14">The sequence shown here is derived from an EMBL/GenBank/DDBJ whole genome shotgun (WGS) entry which is preliminary data.</text>
</comment>
<evidence type="ECO:0000256" key="13">
    <source>
        <dbReference type="SAM" id="Phobius"/>
    </source>
</evidence>
<evidence type="ECO:0000256" key="5">
    <source>
        <dbReference type="ARBA" id="ARBA00022448"/>
    </source>
</evidence>
<feature type="transmembrane region" description="Helical" evidence="13">
    <location>
        <begin position="69"/>
        <end position="91"/>
    </location>
</feature>
<dbReference type="Pfam" id="PF01554">
    <property type="entry name" value="MatE"/>
    <property type="match status" value="2"/>
</dbReference>
<comment type="function">
    <text evidence="1">Multidrug efflux pump.</text>
</comment>
<evidence type="ECO:0000256" key="9">
    <source>
        <dbReference type="ARBA" id="ARBA00022989"/>
    </source>
</evidence>
<keyword evidence="6" id="KW-0050">Antiport</keyword>
<evidence type="ECO:0000256" key="3">
    <source>
        <dbReference type="ARBA" id="ARBA00010199"/>
    </source>
</evidence>
<keyword evidence="9 13" id="KW-1133">Transmembrane helix</keyword>
<evidence type="ECO:0000256" key="4">
    <source>
        <dbReference type="ARBA" id="ARBA00020268"/>
    </source>
</evidence>
<evidence type="ECO:0000256" key="11">
    <source>
        <dbReference type="ARBA" id="ARBA00023136"/>
    </source>
</evidence>
<comment type="subcellular location">
    <subcellularLocation>
        <location evidence="2">Cell membrane</location>
        <topology evidence="2">Multi-pass membrane protein</topology>
    </subcellularLocation>
</comment>
<reference evidence="14 15" key="1">
    <citation type="submission" date="2020-08" db="EMBL/GenBank/DDBJ databases">
        <title>Genome public.</title>
        <authorList>
            <person name="Liu C."/>
            <person name="Sun Q."/>
        </authorList>
    </citation>
    <scope>NUCLEOTIDE SEQUENCE [LARGE SCALE GENOMIC DNA]</scope>
    <source>
        <strain evidence="14 15">NSJ-43</strain>
    </source>
</reference>
<dbReference type="CDD" id="cd13138">
    <property type="entry name" value="MATE_yoeA_like"/>
    <property type="match status" value="1"/>
</dbReference>
<dbReference type="Proteomes" id="UP000628463">
    <property type="component" value="Unassembled WGS sequence"/>
</dbReference>
<evidence type="ECO:0000313" key="15">
    <source>
        <dbReference type="Proteomes" id="UP000628463"/>
    </source>
</evidence>
<comment type="similarity">
    <text evidence="3">Belongs to the multi antimicrobial extrusion (MATE) (TC 2.A.66.1) family.</text>
</comment>
<feature type="transmembrane region" description="Helical" evidence="13">
    <location>
        <begin position="429"/>
        <end position="450"/>
    </location>
</feature>
<evidence type="ECO:0000256" key="8">
    <source>
        <dbReference type="ARBA" id="ARBA00022692"/>
    </source>
</evidence>
<feature type="transmembrane region" description="Helical" evidence="13">
    <location>
        <begin position="325"/>
        <end position="349"/>
    </location>
</feature>
<evidence type="ECO:0000256" key="7">
    <source>
        <dbReference type="ARBA" id="ARBA00022475"/>
    </source>
</evidence>
<dbReference type="PIRSF" id="PIRSF006603">
    <property type="entry name" value="DinF"/>
    <property type="match status" value="1"/>
</dbReference>
<evidence type="ECO:0000256" key="12">
    <source>
        <dbReference type="ARBA" id="ARBA00031636"/>
    </source>
</evidence>
<keyword evidence="11 13" id="KW-0472">Membrane</keyword>
<feature type="transmembrane region" description="Helical" evidence="13">
    <location>
        <begin position="180"/>
        <end position="201"/>
    </location>
</feature>
<evidence type="ECO:0000256" key="1">
    <source>
        <dbReference type="ARBA" id="ARBA00003408"/>
    </source>
</evidence>
<feature type="transmembrane region" description="Helical" evidence="13">
    <location>
        <begin position="250"/>
        <end position="276"/>
    </location>
</feature>
<feature type="transmembrane region" description="Helical" evidence="13">
    <location>
        <begin position="29"/>
        <end position="49"/>
    </location>
</feature>
<evidence type="ECO:0000256" key="2">
    <source>
        <dbReference type="ARBA" id="ARBA00004651"/>
    </source>
</evidence>
<dbReference type="NCBIfam" id="TIGR00797">
    <property type="entry name" value="matE"/>
    <property type="match status" value="1"/>
</dbReference>
<keyword evidence="15" id="KW-1185">Reference proteome</keyword>
<dbReference type="PANTHER" id="PTHR43298">
    <property type="entry name" value="MULTIDRUG RESISTANCE PROTEIN NORM-RELATED"/>
    <property type="match status" value="1"/>
</dbReference>
<accession>A0ABR7FZR4</accession>
<keyword evidence="7" id="KW-1003">Cell membrane</keyword>
<evidence type="ECO:0000256" key="6">
    <source>
        <dbReference type="ARBA" id="ARBA00022449"/>
    </source>
</evidence>
<gene>
    <name evidence="14" type="ORF">H8S01_06865</name>
</gene>
<protein>
    <recommendedName>
        <fullName evidence="4">Probable multidrug resistance protein NorM</fullName>
    </recommendedName>
    <alternativeName>
        <fullName evidence="12">Multidrug-efflux transporter</fullName>
    </alternativeName>
</protein>
<feature type="transmembrane region" description="Helical" evidence="13">
    <location>
        <begin position="402"/>
        <end position="423"/>
    </location>
</feature>